<keyword evidence="2" id="KW-0472">Membrane</keyword>
<reference evidence="3" key="2">
    <citation type="submission" date="2019-06" db="EMBL/GenBank/DDBJ databases">
        <title>Genomics analysis of Aphanomyces spp. identifies a new class of oomycete effector associated with host adaptation.</title>
        <authorList>
            <person name="Gaulin E."/>
        </authorList>
    </citation>
    <scope>NUCLEOTIDE SEQUENCE</scope>
    <source>
        <strain evidence="3">CBS 578.67</strain>
    </source>
</reference>
<dbReference type="NCBIfam" id="TIGR00797">
    <property type="entry name" value="matE"/>
    <property type="match status" value="1"/>
</dbReference>
<evidence type="ECO:0000256" key="1">
    <source>
        <dbReference type="ARBA" id="ARBA00010199"/>
    </source>
</evidence>
<dbReference type="Pfam" id="PF01554">
    <property type="entry name" value="MatE"/>
    <property type="match status" value="2"/>
</dbReference>
<feature type="transmembrane region" description="Helical" evidence="2">
    <location>
        <begin position="185"/>
        <end position="206"/>
    </location>
</feature>
<dbReference type="AlphaFoldDB" id="A0A485KUC9"/>
<dbReference type="GO" id="GO:0016020">
    <property type="term" value="C:membrane"/>
    <property type="evidence" value="ECO:0007669"/>
    <property type="project" value="InterPro"/>
</dbReference>
<feature type="transmembrane region" description="Helical" evidence="2">
    <location>
        <begin position="273"/>
        <end position="298"/>
    </location>
</feature>
<evidence type="ECO:0000313" key="5">
    <source>
        <dbReference type="Proteomes" id="UP000332933"/>
    </source>
</evidence>
<protein>
    <submittedName>
        <fullName evidence="4">Aste57867_11521 protein</fullName>
    </submittedName>
</protein>
<feature type="transmembrane region" description="Helical" evidence="2">
    <location>
        <begin position="310"/>
        <end position="330"/>
    </location>
</feature>
<comment type="similarity">
    <text evidence="1">Belongs to the multi antimicrobial extrusion (MATE) (TC 2.A.66.1) family.</text>
</comment>
<feature type="transmembrane region" description="Helical" evidence="2">
    <location>
        <begin position="116"/>
        <end position="140"/>
    </location>
</feature>
<organism evidence="4 5">
    <name type="scientific">Aphanomyces stellatus</name>
    <dbReference type="NCBI Taxonomy" id="120398"/>
    <lineage>
        <taxon>Eukaryota</taxon>
        <taxon>Sar</taxon>
        <taxon>Stramenopiles</taxon>
        <taxon>Oomycota</taxon>
        <taxon>Saprolegniomycetes</taxon>
        <taxon>Saprolegniales</taxon>
        <taxon>Verrucalvaceae</taxon>
        <taxon>Aphanomyces</taxon>
    </lineage>
</organism>
<feature type="transmembrane region" description="Helical" evidence="2">
    <location>
        <begin position="35"/>
        <end position="59"/>
    </location>
</feature>
<feature type="transmembrane region" description="Helical" evidence="2">
    <location>
        <begin position="152"/>
        <end position="173"/>
    </location>
</feature>
<keyword evidence="2" id="KW-0812">Transmembrane</keyword>
<feature type="transmembrane region" description="Helical" evidence="2">
    <location>
        <begin position="71"/>
        <end position="96"/>
    </location>
</feature>
<feature type="transmembrane region" description="Helical" evidence="2">
    <location>
        <begin position="218"/>
        <end position="239"/>
    </location>
</feature>
<evidence type="ECO:0000313" key="4">
    <source>
        <dbReference type="EMBL" id="VFT88382.1"/>
    </source>
</evidence>
<evidence type="ECO:0000313" key="3">
    <source>
        <dbReference type="EMBL" id="KAF0697806.1"/>
    </source>
</evidence>
<keyword evidence="5" id="KW-1185">Reference proteome</keyword>
<feature type="transmembrane region" description="Helical" evidence="2">
    <location>
        <begin position="342"/>
        <end position="363"/>
    </location>
</feature>
<accession>A0A485KUC9</accession>
<dbReference type="GO" id="GO:0042910">
    <property type="term" value="F:xenobiotic transmembrane transporter activity"/>
    <property type="evidence" value="ECO:0007669"/>
    <property type="project" value="InterPro"/>
</dbReference>
<reference evidence="4 5" key="1">
    <citation type="submission" date="2019-03" db="EMBL/GenBank/DDBJ databases">
        <authorList>
            <person name="Gaulin E."/>
            <person name="Dumas B."/>
        </authorList>
    </citation>
    <scope>NUCLEOTIDE SEQUENCE [LARGE SCALE GENOMIC DNA]</scope>
    <source>
        <strain evidence="4">CBS 568.67</strain>
    </source>
</reference>
<feature type="transmembrane region" description="Helical" evidence="2">
    <location>
        <begin position="443"/>
        <end position="462"/>
    </location>
</feature>
<name>A0A485KUC9_9STRA</name>
<keyword evidence="2" id="KW-1133">Transmembrane helix</keyword>
<dbReference type="PANTHER" id="PTHR11206">
    <property type="entry name" value="MULTIDRUG RESISTANCE PROTEIN"/>
    <property type="match status" value="1"/>
</dbReference>
<proteinExistence type="inferred from homology"/>
<sequence>MPTEDGAHLLARSTTLHIDDGIPCMLDQLVHMVKLGLPIGLLFFMEILYFPISLGLAGHLPASNPPQDTKLYVDAVALASTYSTISCYAIGLGLGGGLDTLANQAHGAGNYAKMGVYLQSAILGTLLMFVPVVVANAFCGDVLLLFGVDPRLAALAGQYMHYLTFSLPFYFVYDLVQKLLQAHDIATPMLLVAFLHNVVHVVLGLYFTRSLNMGFHGVALAGCVAYMSYPILQVIYLVTCNPVYKAWRLQWNPRPAVAHLGEFYKLGLPGMGVMVIEFGALSIVGFLASTLPNSLVIVGANTVLHQSTNVIIVLCFGLSVATTVHMGNAIGANQLARAKGLVHLSLAVTTVSVAVSATLLYVLRFDIAKLFFTDPVVCSRAASALVYAIPYHIFDSYNIVWQSMLRACGEQRLAVLVNTVAYYVVGLPVAGVLAFRFEWNLEGLWIGLTVGAFSASVAYMVCMMHHLSWEHVLAEANARTTNSDDKLLVNSQNPPVSASSIRTSNMDSDDAGVMVYSGN</sequence>
<dbReference type="EMBL" id="CAADRA010005310">
    <property type="protein sequence ID" value="VFT88382.1"/>
    <property type="molecule type" value="Genomic_DNA"/>
</dbReference>
<gene>
    <name evidence="4" type="primary">Aste57867_11521</name>
    <name evidence="3" type="ORF">As57867_011478</name>
    <name evidence="4" type="ORF">ASTE57867_11521</name>
</gene>
<dbReference type="InterPro" id="IPR002528">
    <property type="entry name" value="MATE_fam"/>
</dbReference>
<evidence type="ECO:0000256" key="2">
    <source>
        <dbReference type="SAM" id="Phobius"/>
    </source>
</evidence>
<dbReference type="GO" id="GO:0015297">
    <property type="term" value="F:antiporter activity"/>
    <property type="evidence" value="ECO:0007669"/>
    <property type="project" value="InterPro"/>
</dbReference>
<dbReference type="Proteomes" id="UP000332933">
    <property type="component" value="Unassembled WGS sequence"/>
</dbReference>
<feature type="transmembrane region" description="Helical" evidence="2">
    <location>
        <begin position="413"/>
        <end position="437"/>
    </location>
</feature>
<dbReference type="EMBL" id="VJMH01005289">
    <property type="protein sequence ID" value="KAF0697806.1"/>
    <property type="molecule type" value="Genomic_DNA"/>
</dbReference>
<dbReference type="OrthoDB" id="2126698at2759"/>